<dbReference type="PANTHER" id="PTHR16214">
    <property type="entry name" value="TRANSMEMBRANE PROTEIN 260"/>
    <property type="match status" value="1"/>
</dbReference>
<protein>
    <recommendedName>
        <fullName evidence="5">DUF2723 domain-containing protein</fullName>
    </recommendedName>
</protein>
<proteinExistence type="predicted"/>
<dbReference type="STRING" id="1703779.AMJ83_04860"/>
<dbReference type="PANTHER" id="PTHR16214:SF3">
    <property type="entry name" value="TRANSMEMBRANE PROTEIN 260"/>
    <property type="match status" value="1"/>
</dbReference>
<feature type="transmembrane region" description="Helical" evidence="2">
    <location>
        <begin position="86"/>
        <end position="104"/>
    </location>
</feature>
<dbReference type="Gene3D" id="1.25.40.10">
    <property type="entry name" value="Tetratricopeptide repeat domain"/>
    <property type="match status" value="1"/>
</dbReference>
<feature type="transmembrane region" description="Helical" evidence="2">
    <location>
        <begin position="116"/>
        <end position="136"/>
    </location>
</feature>
<accession>A0A0S8FSU5</accession>
<evidence type="ECO:0000313" key="4">
    <source>
        <dbReference type="Proteomes" id="UP000051373"/>
    </source>
</evidence>
<dbReference type="PROSITE" id="PS50005">
    <property type="entry name" value="TPR"/>
    <property type="match status" value="1"/>
</dbReference>
<dbReference type="SMART" id="SM00028">
    <property type="entry name" value="TPR"/>
    <property type="match status" value="2"/>
</dbReference>
<keyword evidence="2" id="KW-1133">Transmembrane helix</keyword>
<organism evidence="3 4">
    <name type="scientific">candidate division WOR_3 bacterium SM23_42</name>
    <dbReference type="NCBI Taxonomy" id="1703779"/>
    <lineage>
        <taxon>Bacteria</taxon>
        <taxon>Bacteria division WOR-3</taxon>
    </lineage>
</organism>
<feature type="transmembrane region" description="Helical" evidence="2">
    <location>
        <begin position="145"/>
        <end position="164"/>
    </location>
</feature>
<feature type="transmembrane region" description="Helical" evidence="2">
    <location>
        <begin position="53"/>
        <end position="74"/>
    </location>
</feature>
<feature type="transmembrane region" description="Helical" evidence="2">
    <location>
        <begin position="411"/>
        <end position="430"/>
    </location>
</feature>
<feature type="transmembrane region" description="Helical" evidence="2">
    <location>
        <begin position="217"/>
        <end position="234"/>
    </location>
</feature>
<dbReference type="InterPro" id="IPR052724">
    <property type="entry name" value="GT117_domain-containing"/>
</dbReference>
<evidence type="ECO:0000313" key="3">
    <source>
        <dbReference type="EMBL" id="KPK63791.1"/>
    </source>
</evidence>
<feature type="repeat" description="TPR" evidence="1">
    <location>
        <begin position="814"/>
        <end position="847"/>
    </location>
</feature>
<feature type="transmembrane region" description="Helical" evidence="2">
    <location>
        <begin position="486"/>
        <end position="505"/>
    </location>
</feature>
<dbReference type="InterPro" id="IPR019734">
    <property type="entry name" value="TPR_rpt"/>
</dbReference>
<feature type="transmembrane region" description="Helical" evidence="2">
    <location>
        <begin position="453"/>
        <end position="474"/>
    </location>
</feature>
<reference evidence="3 4" key="1">
    <citation type="journal article" date="2015" name="Microbiome">
        <title>Genomic resolution of linkages in carbon, nitrogen, and sulfur cycling among widespread estuary sediment bacteria.</title>
        <authorList>
            <person name="Baker B.J."/>
            <person name="Lazar C.S."/>
            <person name="Teske A.P."/>
            <person name="Dick G.J."/>
        </authorList>
    </citation>
    <scope>NUCLEOTIDE SEQUENCE [LARGE SCALE GENOMIC DNA]</scope>
    <source>
        <strain evidence="3">SM23_42</strain>
    </source>
</reference>
<dbReference type="AlphaFoldDB" id="A0A0S8FSU5"/>
<feature type="transmembrane region" description="Helical" evidence="2">
    <location>
        <begin position="240"/>
        <end position="258"/>
    </location>
</feature>
<feature type="transmembrane region" description="Helical" evidence="2">
    <location>
        <begin position="384"/>
        <end position="404"/>
    </location>
</feature>
<name>A0A0S8FSU5_UNCW3</name>
<dbReference type="Pfam" id="PF11028">
    <property type="entry name" value="TMEM260-like"/>
    <property type="match status" value="1"/>
</dbReference>
<evidence type="ECO:0000256" key="2">
    <source>
        <dbReference type="SAM" id="Phobius"/>
    </source>
</evidence>
<dbReference type="Proteomes" id="UP000051373">
    <property type="component" value="Unassembled WGS sequence"/>
</dbReference>
<feature type="transmembrane region" description="Helical" evidence="2">
    <location>
        <begin position="9"/>
        <end position="33"/>
    </location>
</feature>
<dbReference type="Pfam" id="PF14559">
    <property type="entry name" value="TPR_19"/>
    <property type="match status" value="1"/>
</dbReference>
<dbReference type="EMBL" id="LJUJ01000008">
    <property type="protein sequence ID" value="KPK63791.1"/>
    <property type="molecule type" value="Genomic_DNA"/>
</dbReference>
<keyword evidence="1" id="KW-0802">TPR repeat</keyword>
<dbReference type="SUPFAM" id="SSF48452">
    <property type="entry name" value="TPR-like"/>
    <property type="match status" value="1"/>
</dbReference>
<feature type="transmembrane region" description="Helical" evidence="2">
    <location>
        <begin position="270"/>
        <end position="290"/>
    </location>
</feature>
<gene>
    <name evidence="3" type="ORF">AMJ83_04860</name>
</gene>
<feature type="transmembrane region" description="Helical" evidence="2">
    <location>
        <begin position="176"/>
        <end position="205"/>
    </location>
</feature>
<sequence length="894" mass="103858">MNYKKLENILLYFLLAVVTLVYLYTVSPTLSFWDCGEFIASAYTLAVPHPPGTPFYVLLGRSWLIIVGLFASILPISKEVAWHMNLLGLGFTVLTVFLVYRFLLKIFRMWKGNNNQLTYLIITFGTCLGLAFYYTVWENAIETEVYAAATFIFVLVNYVTILWYESVKQGMPKNKYLLLCFYLIFLATGIHLTPFLIFFPIYAFIFYVERRYLKDTLLWLLGLFQALFFALSFLLPKSLYTPAIVILAMILLAGIFLPMSNIKKYANWRFFWACIFLILVGFSAELYLPIRSGVLDRQYKQEGVAERYYAGENIAPRINECDPGENFQAFNNVLHRAQYGPAKLIPRQTQEATGFGVLEGYFWQLALFVRYLSWQPVPEFANNVFRSIVLAFFYIFGIWGMVELFRRERKLFFLTAFIMFMLSFAMVGYLNLKFSPSDANPRHQPQEVRERDYFFHTGHTYFGILVGIGFFGFFESMKRGSKNKRLIEIGGLGGYLVFSIIPLLGNFRVSNRHGHFIPKDYAYNMLISCDDDAVLFTNGDNDTFPLWFAQEVLGLKRRVVNANLSLINTPWYIRQLKDWGAPVSFSERIINRLEPFMTRDRRIIWVKDIMIRNILAANAGINLKEEDYLMSQQEFAERHLKNYKGKVPVYFASTVSQENFEGFRPYLRLEGLVYRVVGDSVEPTHAVDVKKTKDFFYRIYRYTGLFDPDEQEIVSRILMDFDKRKEEGEFYDFSLYKDDNTRRLYTNYAAGLANLGVVLRDQDIPGTINAWRFALLFDPYQNIYFAYNLGVLFAQMGMQDSAYNYLSRIETEDPGMIVQIGSVFANTGSFDKALEYFQRAIGINPRYPQAYSAMIMTYLAMDDKASAIRVLEDYLTMNPSDTNARNMLKELRGE</sequence>
<dbReference type="PROSITE" id="PS50293">
    <property type="entry name" value="TPR_REGION"/>
    <property type="match status" value="1"/>
</dbReference>
<evidence type="ECO:0000256" key="1">
    <source>
        <dbReference type="PROSITE-ProRule" id="PRU00339"/>
    </source>
</evidence>
<keyword evidence="2" id="KW-0812">Transmembrane</keyword>
<keyword evidence="2" id="KW-0472">Membrane</keyword>
<dbReference type="InterPro" id="IPR011990">
    <property type="entry name" value="TPR-like_helical_dom_sf"/>
</dbReference>
<dbReference type="PATRIC" id="fig|1703779.3.peg.1190"/>
<comment type="caution">
    <text evidence="3">The sequence shown here is derived from an EMBL/GenBank/DDBJ whole genome shotgun (WGS) entry which is preliminary data.</text>
</comment>
<dbReference type="InterPro" id="IPR021280">
    <property type="entry name" value="TMEM260-like"/>
</dbReference>
<evidence type="ECO:0008006" key="5">
    <source>
        <dbReference type="Google" id="ProtNLM"/>
    </source>
</evidence>